<evidence type="ECO:0000313" key="2">
    <source>
        <dbReference type="Proteomes" id="UP000499080"/>
    </source>
</evidence>
<evidence type="ECO:0000313" key="1">
    <source>
        <dbReference type="EMBL" id="GBN73249.1"/>
    </source>
</evidence>
<dbReference type="EMBL" id="BGPR01016504">
    <property type="protein sequence ID" value="GBN73249.1"/>
    <property type="molecule type" value="Genomic_DNA"/>
</dbReference>
<comment type="caution">
    <text evidence="1">The sequence shown here is derived from an EMBL/GenBank/DDBJ whole genome shotgun (WGS) entry which is preliminary data.</text>
</comment>
<keyword evidence="2" id="KW-1185">Reference proteome</keyword>
<dbReference type="Proteomes" id="UP000499080">
    <property type="component" value="Unassembled WGS sequence"/>
</dbReference>
<protein>
    <submittedName>
        <fullName evidence="1">Uncharacterized protein</fullName>
    </submittedName>
</protein>
<reference evidence="1 2" key="1">
    <citation type="journal article" date="2019" name="Sci. Rep.">
        <title>Orb-weaving spider Araneus ventricosus genome elucidates the spidroin gene catalogue.</title>
        <authorList>
            <person name="Kono N."/>
            <person name="Nakamura H."/>
            <person name="Ohtoshi R."/>
            <person name="Moran D.A.P."/>
            <person name="Shinohara A."/>
            <person name="Yoshida Y."/>
            <person name="Fujiwara M."/>
            <person name="Mori M."/>
            <person name="Tomita M."/>
            <person name="Arakawa K."/>
        </authorList>
    </citation>
    <scope>NUCLEOTIDE SEQUENCE [LARGE SCALE GENOMIC DNA]</scope>
</reference>
<organism evidence="1 2">
    <name type="scientific">Araneus ventricosus</name>
    <name type="common">Orbweaver spider</name>
    <name type="synonym">Epeira ventricosa</name>
    <dbReference type="NCBI Taxonomy" id="182803"/>
    <lineage>
        <taxon>Eukaryota</taxon>
        <taxon>Metazoa</taxon>
        <taxon>Ecdysozoa</taxon>
        <taxon>Arthropoda</taxon>
        <taxon>Chelicerata</taxon>
        <taxon>Arachnida</taxon>
        <taxon>Araneae</taxon>
        <taxon>Araneomorphae</taxon>
        <taxon>Entelegynae</taxon>
        <taxon>Araneoidea</taxon>
        <taxon>Araneidae</taxon>
        <taxon>Araneus</taxon>
    </lineage>
</organism>
<accession>A0A4Y2RD84</accession>
<gene>
    <name evidence="1" type="ORF">AVEN_144358_1</name>
</gene>
<dbReference type="AlphaFoldDB" id="A0A4Y2RD84"/>
<name>A0A4Y2RD84_ARAVE</name>
<sequence>MIAGSCYGAEALTFGRMRWTFLSVSPLSHSARDGCNDMKFLSEEAAGCWILCWVPFQDNFLGEEIRCLVTRMSHMRFNPAVFNIWRIEKDVFKIKMSI</sequence>
<proteinExistence type="predicted"/>